<reference evidence="1" key="1">
    <citation type="submission" date="2019-09" db="EMBL/GenBank/DDBJ databases">
        <title>Characterisation of the sponge microbiome using genome-centric metagenomics.</title>
        <authorList>
            <person name="Engelberts J.P."/>
            <person name="Robbins S.J."/>
            <person name="De Goeij J.M."/>
            <person name="Aranda M."/>
            <person name="Bell S.C."/>
            <person name="Webster N.S."/>
        </authorList>
    </citation>
    <scope>NUCLEOTIDE SEQUENCE</scope>
    <source>
        <strain evidence="1">SB0664_bin_43</strain>
    </source>
</reference>
<accession>A0A6B0XYH1</accession>
<comment type="caution">
    <text evidence="1">The sequence shown here is derived from an EMBL/GenBank/DDBJ whole genome shotgun (WGS) entry which is preliminary data.</text>
</comment>
<proteinExistence type="predicted"/>
<protein>
    <submittedName>
        <fullName evidence="1">Uncharacterized protein</fullName>
    </submittedName>
</protein>
<dbReference type="EMBL" id="VXRY01000267">
    <property type="protein sequence ID" value="MXY33751.1"/>
    <property type="molecule type" value="Genomic_DNA"/>
</dbReference>
<evidence type="ECO:0000313" key="1">
    <source>
        <dbReference type="EMBL" id="MXY33751.1"/>
    </source>
</evidence>
<name>A0A6B0XYH1_9RHOB</name>
<gene>
    <name evidence="1" type="ORF">F4Y60_06620</name>
</gene>
<organism evidence="1">
    <name type="scientific">Boseongicola sp. SB0664_bin_43</name>
    <dbReference type="NCBI Taxonomy" id="2604844"/>
    <lineage>
        <taxon>Bacteria</taxon>
        <taxon>Pseudomonadati</taxon>
        <taxon>Pseudomonadota</taxon>
        <taxon>Alphaproteobacteria</taxon>
        <taxon>Rhodobacterales</taxon>
        <taxon>Paracoccaceae</taxon>
        <taxon>Boseongicola</taxon>
    </lineage>
</organism>
<dbReference type="AlphaFoldDB" id="A0A6B0XYH1"/>
<sequence length="86" mass="9104">MPAGGIGVPLINFLAGTVERRDVSFAAAGEGLTVQRQSSDRSHSHPPIGKTATKHAIFESFNVMLAAPLGPRPLHPHQGAEFIHVT</sequence>